<sequence length="629" mass="69584">MSAAVADHDLITTRYVARRSGLSVQASIHFPTNLSFDKNSWNATSKVHSISLFASSPLQIPGIRNPGQTPSCVCSTQKSPPRDAEEVTFKDMEGPYIPNKKGYAKIRNCCSVARNAGFKYVWVDTCCIDKTSSAELSEAINSMYRWYQQAEVCYAYLADVPAGQKGHRLPPDCKWFTRGWTLQELIAPSEIIFLNQKWERIGTNSESNLQQEISNITHIPLGILSGDDNVETASIAQRMTWASKRNTSRLEDRAYCLLGIFDINMPLLYGEGVKAFVRLQEEIMKVSDDHSIFAWRADSKDKDGRTRLSYAAGGGDDEVVWLLLTRSDVEVHSRDNMGETPLLRAAKKGHEMVINIILARGNVRNHLKDNHGRTPLSHASEGGHRAAVNVFRARSDMEPDTEDNKGRTPLSYAAEGGHKAVITMLLSRGGDIKSNYRLGQILLYWAAENGHEDVVTQLLDNDADVNAKSESGWTPLMGAAKNGHKDTIAQLLDKDVDINAKVTKYGQTLLSWAAEKGYEAIIRQLCEMGADINKKGQSDWTPLIWAAREGHQAVVELLLENGANPEAKSTSGLSPLSFAELRGHTAVASLLIKNGANIKSRANSSHTLSNSSRVWQPQPATLQHRFRSN</sequence>
<dbReference type="InterPro" id="IPR010730">
    <property type="entry name" value="HET"/>
</dbReference>
<feature type="region of interest" description="Disordered" evidence="2">
    <location>
        <begin position="602"/>
        <end position="629"/>
    </location>
</feature>
<dbReference type="PRINTS" id="PR01415">
    <property type="entry name" value="ANKYRIN"/>
</dbReference>
<reference evidence="5 6" key="1">
    <citation type="submission" date="2015-04" db="EMBL/GenBank/DDBJ databases">
        <title>The draft genome sequence of Fusarium langsethiae, a T-2/HT-2 mycotoxin producer.</title>
        <authorList>
            <person name="Lysoe E."/>
            <person name="Divon H.H."/>
            <person name="Terzi V."/>
            <person name="Orru L."/>
            <person name="Lamontanara A."/>
            <person name="Kolseth A.-K."/>
            <person name="Frandsen R.J."/>
            <person name="Nielsen K."/>
            <person name="Thrane U."/>
        </authorList>
    </citation>
    <scope>NUCLEOTIDE SEQUENCE [LARGE SCALE GENOMIC DNA]</scope>
    <source>
        <strain evidence="5 6">Fl201059</strain>
    </source>
</reference>
<dbReference type="SMART" id="SM00248">
    <property type="entry name" value="ANK"/>
    <property type="match status" value="9"/>
</dbReference>
<dbReference type="PROSITE" id="PS50297">
    <property type="entry name" value="ANK_REP_REGION"/>
    <property type="match status" value="7"/>
</dbReference>
<evidence type="ECO:0000313" key="5">
    <source>
        <dbReference type="EMBL" id="KPA37326.1"/>
    </source>
</evidence>
<evidence type="ECO:0000256" key="1">
    <source>
        <dbReference type="PROSITE-ProRule" id="PRU00023"/>
    </source>
</evidence>
<evidence type="ECO:0000259" key="4">
    <source>
        <dbReference type="Pfam" id="PF26640"/>
    </source>
</evidence>
<feature type="domain" description="Heterokaryon incompatibility" evidence="3">
    <location>
        <begin position="105"/>
        <end position="160"/>
    </location>
</feature>
<keyword evidence="1" id="KW-0040">ANK repeat</keyword>
<dbReference type="Pfam" id="PF06985">
    <property type="entry name" value="HET"/>
    <property type="match status" value="1"/>
</dbReference>
<feature type="repeat" description="ANK" evidence="1">
    <location>
        <begin position="571"/>
        <end position="603"/>
    </location>
</feature>
<dbReference type="PROSITE" id="PS50088">
    <property type="entry name" value="ANK_REPEAT"/>
    <property type="match status" value="7"/>
</dbReference>
<dbReference type="Proteomes" id="UP000037904">
    <property type="component" value="Unassembled WGS sequence"/>
</dbReference>
<feature type="repeat" description="ANK" evidence="1">
    <location>
        <begin position="538"/>
        <end position="570"/>
    </location>
</feature>
<evidence type="ECO:0000259" key="3">
    <source>
        <dbReference type="Pfam" id="PF06985"/>
    </source>
</evidence>
<accession>A0A0M9EQA1</accession>
<keyword evidence="6" id="KW-1185">Reference proteome</keyword>
<dbReference type="Pfam" id="PF12796">
    <property type="entry name" value="Ank_2"/>
    <property type="match status" value="2"/>
</dbReference>
<feature type="domain" description="DUF8212" evidence="4">
    <location>
        <begin position="274"/>
        <end position="301"/>
    </location>
</feature>
<gene>
    <name evidence="5" type="ORF">FLAG1_09863</name>
</gene>
<protein>
    <submittedName>
        <fullName evidence="5">Uncharacterized protein</fullName>
    </submittedName>
</protein>
<dbReference type="PANTHER" id="PTHR10622">
    <property type="entry name" value="HET DOMAIN-CONTAINING PROTEIN"/>
    <property type="match status" value="1"/>
</dbReference>
<feature type="repeat" description="ANK" evidence="1">
    <location>
        <begin position="471"/>
        <end position="503"/>
    </location>
</feature>
<dbReference type="Pfam" id="PF00023">
    <property type="entry name" value="Ank"/>
    <property type="match status" value="2"/>
</dbReference>
<feature type="compositionally biased region" description="Polar residues" evidence="2">
    <location>
        <begin position="602"/>
        <end position="621"/>
    </location>
</feature>
<dbReference type="Pfam" id="PF26640">
    <property type="entry name" value="DUF8212"/>
    <property type="match status" value="1"/>
</dbReference>
<evidence type="ECO:0000313" key="6">
    <source>
        <dbReference type="Proteomes" id="UP000037904"/>
    </source>
</evidence>
<name>A0A0M9EQA1_FUSLA</name>
<dbReference type="InterPro" id="IPR002110">
    <property type="entry name" value="Ankyrin_rpt"/>
</dbReference>
<feature type="repeat" description="ANK" evidence="1">
    <location>
        <begin position="438"/>
        <end position="470"/>
    </location>
</feature>
<dbReference type="InterPro" id="IPR058525">
    <property type="entry name" value="DUF8212"/>
</dbReference>
<dbReference type="Gene3D" id="1.25.40.20">
    <property type="entry name" value="Ankyrin repeat-containing domain"/>
    <property type="match status" value="1"/>
</dbReference>
<dbReference type="PANTHER" id="PTHR10622:SF10">
    <property type="entry name" value="HET DOMAIN-CONTAINING PROTEIN"/>
    <property type="match status" value="1"/>
</dbReference>
<feature type="repeat" description="ANK" evidence="1">
    <location>
        <begin position="337"/>
        <end position="361"/>
    </location>
</feature>
<organism evidence="5 6">
    <name type="scientific">Fusarium langsethiae</name>
    <dbReference type="NCBI Taxonomy" id="179993"/>
    <lineage>
        <taxon>Eukaryota</taxon>
        <taxon>Fungi</taxon>
        <taxon>Dikarya</taxon>
        <taxon>Ascomycota</taxon>
        <taxon>Pezizomycotina</taxon>
        <taxon>Sordariomycetes</taxon>
        <taxon>Hypocreomycetidae</taxon>
        <taxon>Hypocreales</taxon>
        <taxon>Nectriaceae</taxon>
        <taxon>Fusarium</taxon>
    </lineage>
</organism>
<dbReference type="EMBL" id="JXCE01000435">
    <property type="protein sequence ID" value="KPA37326.1"/>
    <property type="molecule type" value="Genomic_DNA"/>
</dbReference>
<feature type="repeat" description="ANK" evidence="1">
    <location>
        <begin position="405"/>
        <end position="437"/>
    </location>
</feature>
<dbReference type="InterPro" id="IPR036770">
    <property type="entry name" value="Ankyrin_rpt-contain_sf"/>
</dbReference>
<proteinExistence type="predicted"/>
<comment type="caution">
    <text evidence="5">The sequence shown here is derived from an EMBL/GenBank/DDBJ whole genome shotgun (WGS) entry which is preliminary data.</text>
</comment>
<evidence type="ECO:0000256" key="2">
    <source>
        <dbReference type="SAM" id="MobiDB-lite"/>
    </source>
</evidence>
<dbReference type="SUPFAM" id="SSF48403">
    <property type="entry name" value="Ankyrin repeat"/>
    <property type="match status" value="1"/>
</dbReference>
<feature type="repeat" description="ANK" evidence="1">
    <location>
        <begin position="505"/>
        <end position="537"/>
    </location>
</feature>
<dbReference type="AlphaFoldDB" id="A0A0M9EQA1"/>